<evidence type="ECO:0000259" key="3">
    <source>
        <dbReference type="Pfam" id="PF20151"/>
    </source>
</evidence>
<sequence length="363" mass="40208">MAAKMFSLASCAITFGDEVENIWKKRFSFATVLWFMNRYLSPLGYIVVIVSFNDPGWSKSVCNRYVLYPEILKIFTSAAIGVIFSLRLYSLYGGSLVMLSTVMVLLLAELAVKIWAFTDGTSVALPPGLVGCILTGKNTSDDRFVFTWIAELVFDFVIFIATLSRAFLIYRRHRHGAAIPLIVIMMRDGSRPSAVPYTSSHRPLGRVLLTSTIIGNLGESIVTDWFNDEADDKINTGNSSNVVDNAYELREASKHTASIRPQIIVEITTSLTTVDSMLTDHHAGSAHIVSGTHKDDRSLNLSAPSLSRTRSLSRLREEDRLNPRGDEIGTGAAWQPPQTWMLEDVEVAELGKPRRSNGRPSTS</sequence>
<keyword evidence="5" id="KW-1185">Reference proteome</keyword>
<dbReference type="Proteomes" id="UP000308199">
    <property type="component" value="Unassembled WGS sequence"/>
</dbReference>
<keyword evidence="2" id="KW-0812">Transmembrane</keyword>
<gene>
    <name evidence="4" type="ORF">EW145_g2543</name>
</gene>
<feature type="region of interest" description="Disordered" evidence="1">
    <location>
        <begin position="310"/>
        <end position="339"/>
    </location>
</feature>
<dbReference type="InterPro" id="IPR045340">
    <property type="entry name" value="DUF6533"/>
</dbReference>
<feature type="transmembrane region" description="Helical" evidence="2">
    <location>
        <begin position="32"/>
        <end position="51"/>
    </location>
</feature>
<evidence type="ECO:0000256" key="2">
    <source>
        <dbReference type="SAM" id="Phobius"/>
    </source>
</evidence>
<feature type="domain" description="DUF6533" evidence="3">
    <location>
        <begin position="11"/>
        <end position="43"/>
    </location>
</feature>
<protein>
    <recommendedName>
        <fullName evidence="3">DUF6533 domain-containing protein</fullName>
    </recommendedName>
</protein>
<feature type="transmembrane region" description="Helical" evidence="2">
    <location>
        <begin position="145"/>
        <end position="168"/>
    </location>
</feature>
<keyword evidence="2" id="KW-0472">Membrane</keyword>
<feature type="transmembrane region" description="Helical" evidence="2">
    <location>
        <begin position="71"/>
        <end position="89"/>
    </location>
</feature>
<dbReference type="AlphaFoldDB" id="A0A4S4LAX3"/>
<proteinExistence type="predicted"/>
<feature type="compositionally biased region" description="Basic and acidic residues" evidence="1">
    <location>
        <begin position="314"/>
        <end position="327"/>
    </location>
</feature>
<reference evidence="4 5" key="1">
    <citation type="submission" date="2019-02" db="EMBL/GenBank/DDBJ databases">
        <title>Genome sequencing of the rare red list fungi Phellinidium pouzarii.</title>
        <authorList>
            <person name="Buettner E."/>
            <person name="Kellner H."/>
        </authorList>
    </citation>
    <scope>NUCLEOTIDE SEQUENCE [LARGE SCALE GENOMIC DNA]</scope>
    <source>
        <strain evidence="4 5">DSM 108285</strain>
    </source>
</reference>
<dbReference type="OrthoDB" id="3242376at2759"/>
<accession>A0A4S4LAX3</accession>
<feature type="transmembrane region" description="Helical" evidence="2">
    <location>
        <begin position="96"/>
        <end position="117"/>
    </location>
</feature>
<evidence type="ECO:0000313" key="4">
    <source>
        <dbReference type="EMBL" id="THH08675.1"/>
    </source>
</evidence>
<name>A0A4S4LAX3_9AGAM</name>
<dbReference type="EMBL" id="SGPK01000091">
    <property type="protein sequence ID" value="THH08675.1"/>
    <property type="molecule type" value="Genomic_DNA"/>
</dbReference>
<comment type="caution">
    <text evidence="4">The sequence shown here is derived from an EMBL/GenBank/DDBJ whole genome shotgun (WGS) entry which is preliminary data.</text>
</comment>
<dbReference type="Pfam" id="PF20151">
    <property type="entry name" value="DUF6533"/>
    <property type="match status" value="1"/>
</dbReference>
<keyword evidence="2" id="KW-1133">Transmembrane helix</keyword>
<organism evidence="4 5">
    <name type="scientific">Phellinidium pouzarii</name>
    <dbReference type="NCBI Taxonomy" id="167371"/>
    <lineage>
        <taxon>Eukaryota</taxon>
        <taxon>Fungi</taxon>
        <taxon>Dikarya</taxon>
        <taxon>Basidiomycota</taxon>
        <taxon>Agaricomycotina</taxon>
        <taxon>Agaricomycetes</taxon>
        <taxon>Hymenochaetales</taxon>
        <taxon>Hymenochaetaceae</taxon>
        <taxon>Phellinidium</taxon>
    </lineage>
</organism>
<evidence type="ECO:0000256" key="1">
    <source>
        <dbReference type="SAM" id="MobiDB-lite"/>
    </source>
</evidence>
<evidence type="ECO:0000313" key="5">
    <source>
        <dbReference type="Proteomes" id="UP000308199"/>
    </source>
</evidence>